<name>A0A2T7BKH1_9BACT</name>
<organism evidence="3 4">
    <name type="scientific">Chitinophaga parva</name>
    <dbReference type="NCBI Taxonomy" id="2169414"/>
    <lineage>
        <taxon>Bacteria</taxon>
        <taxon>Pseudomonadati</taxon>
        <taxon>Bacteroidota</taxon>
        <taxon>Chitinophagia</taxon>
        <taxon>Chitinophagales</taxon>
        <taxon>Chitinophagaceae</taxon>
        <taxon>Chitinophaga</taxon>
    </lineage>
</organism>
<dbReference type="OrthoDB" id="659240at2"/>
<feature type="chain" id="PRO_5015451119" evidence="1">
    <location>
        <begin position="21"/>
        <end position="253"/>
    </location>
</feature>
<dbReference type="AlphaFoldDB" id="A0A2T7BKH1"/>
<evidence type="ECO:0000313" key="3">
    <source>
        <dbReference type="EMBL" id="PUZ28140.1"/>
    </source>
</evidence>
<evidence type="ECO:0000259" key="2">
    <source>
        <dbReference type="Pfam" id="PF06439"/>
    </source>
</evidence>
<keyword evidence="1" id="KW-0732">Signal</keyword>
<dbReference type="GO" id="GO:0016787">
    <property type="term" value="F:hydrolase activity"/>
    <property type="evidence" value="ECO:0007669"/>
    <property type="project" value="InterPro"/>
</dbReference>
<comment type="caution">
    <text evidence="3">The sequence shown here is derived from an EMBL/GenBank/DDBJ whole genome shotgun (WGS) entry which is preliminary data.</text>
</comment>
<dbReference type="InterPro" id="IPR010496">
    <property type="entry name" value="AL/BT2_dom"/>
</dbReference>
<dbReference type="Pfam" id="PF06439">
    <property type="entry name" value="3keto-disac_hyd"/>
    <property type="match status" value="1"/>
</dbReference>
<keyword evidence="4" id="KW-1185">Reference proteome</keyword>
<accession>A0A2T7BKH1</accession>
<feature type="signal peptide" evidence="1">
    <location>
        <begin position="1"/>
        <end position="20"/>
    </location>
</feature>
<sequence>MKHKLIYFTGLALVTVSVFAKLHHEQRHMGPATTAASQPPVDNQLTDKEKAEGWQLLYNGQDLHGWRAYKNQPADAWVSDGGTIHCLGAQNGHHRVDLLTDSMYDSFVLDVDWKLAPKANSGILYLVNETQQQPYQTGPEYQLIDDAGYPEKLETWQQTGANYAMDPPLTLAANPIGTWNHTRIVVDRGKVEHWLNDKLVVKYTLWTPEWEQHKATGKWKDAPEYALAHGGHIDFQNHGDEAWFKNVKVKRLY</sequence>
<dbReference type="Proteomes" id="UP000244450">
    <property type="component" value="Unassembled WGS sequence"/>
</dbReference>
<gene>
    <name evidence="3" type="ORF">DCC81_01270</name>
</gene>
<protein>
    <submittedName>
        <fullName evidence="3">DUF1080 domain-containing protein</fullName>
    </submittedName>
</protein>
<evidence type="ECO:0000313" key="4">
    <source>
        <dbReference type="Proteomes" id="UP000244450"/>
    </source>
</evidence>
<dbReference type="RefSeq" id="WP_108684781.1">
    <property type="nucleotide sequence ID" value="NZ_QCYK01000001.1"/>
</dbReference>
<feature type="domain" description="3-keto-alpha-glucoside-1,2-lyase/3-keto-2-hydroxy-glucal hydratase" evidence="2">
    <location>
        <begin position="53"/>
        <end position="250"/>
    </location>
</feature>
<evidence type="ECO:0000256" key="1">
    <source>
        <dbReference type="SAM" id="SignalP"/>
    </source>
</evidence>
<dbReference type="Gene3D" id="2.60.120.560">
    <property type="entry name" value="Exo-inulinase, domain 1"/>
    <property type="match status" value="1"/>
</dbReference>
<dbReference type="EMBL" id="QCYK01000001">
    <property type="protein sequence ID" value="PUZ28140.1"/>
    <property type="molecule type" value="Genomic_DNA"/>
</dbReference>
<proteinExistence type="predicted"/>
<reference evidence="3 4" key="1">
    <citation type="submission" date="2018-04" db="EMBL/GenBank/DDBJ databases">
        <title>Chitinophaga fuyangensis sp. nov., isolated from soil in a chemical factory.</title>
        <authorList>
            <person name="Chen K."/>
        </authorList>
    </citation>
    <scope>NUCLEOTIDE SEQUENCE [LARGE SCALE GENOMIC DNA]</scope>
    <source>
        <strain evidence="3 4">LY-1</strain>
    </source>
</reference>